<dbReference type="OrthoDB" id="10691841at2759"/>
<sequence>GKLTIKDSCSFSSCSSTGGNGGAIYASLSSDSTEGVLIQGSSDALKTTFTSCTSSDSGGAIFFIIEGDSSKFTISGPVEFNDSSSINKGGAIMSTITSGTVKLNKVSINRCNNTDTSNGQGGGIYIDISGTDSLLTISESSSFSNCNSGTTGGAIQAMISGGELELNVVTMNGCQGTNGGGIYSTISGDGKLTIKDSCLFSSCSSTGGNGGAIYSLINTGVININDLTFDGCTCTQPGNGGALYLLQQTDASKIIINNSTFKDCKTIASQSETYGWGGAIFIQTSITASNINDNNFLLTSLKFDNCESVARAGHNLHIRSASTKDIGIQIQTETLLTVNDSSDQNISDLYTNLDYSYFYMGINDNDVSAGASDLNIHHPLFGAVFTSYVPNPTYIDADNGEDIRFCGTIKNKCQTIGFATERDPTPLSGIVPTDLIYSIIMTTNTELDNDIQVISSTLLKGYVIIQSIEQIPKEGDDIYNKQSIQTSSYSSSLFTVGENGHLELLGLQFDNLAQAATAPLITISTINNNQNPNITINDCKFNQDVASYSLETNLQHTLISINGGNLLMKRTLIVKYKFDDGKRSGKGAAINADLKQKSLLKINDSSSFNNCISETTGGAIQAMISGGELELNGVTMNGCQGTNGGGIYSTISGAGKLTIKDSCSFSSCSSTGGNGGAIYASLSSDSTEGVLIQ</sequence>
<organism evidence="1 2">
    <name type="scientific">Streblomastix strix</name>
    <dbReference type="NCBI Taxonomy" id="222440"/>
    <lineage>
        <taxon>Eukaryota</taxon>
        <taxon>Metamonada</taxon>
        <taxon>Preaxostyla</taxon>
        <taxon>Oxymonadida</taxon>
        <taxon>Streblomastigidae</taxon>
        <taxon>Streblomastix</taxon>
    </lineage>
</organism>
<accession>A0A5J4UAC7</accession>
<dbReference type="AlphaFoldDB" id="A0A5J4UAC7"/>
<dbReference type="Proteomes" id="UP000324800">
    <property type="component" value="Unassembled WGS sequence"/>
</dbReference>
<name>A0A5J4UAC7_9EUKA</name>
<dbReference type="EMBL" id="SNRW01019185">
    <property type="protein sequence ID" value="KAA6366615.1"/>
    <property type="molecule type" value="Genomic_DNA"/>
</dbReference>
<comment type="caution">
    <text evidence="1">The sequence shown here is derived from an EMBL/GenBank/DDBJ whole genome shotgun (WGS) entry which is preliminary data.</text>
</comment>
<evidence type="ECO:0000313" key="1">
    <source>
        <dbReference type="EMBL" id="KAA6366615.1"/>
    </source>
</evidence>
<feature type="non-terminal residue" evidence="1">
    <location>
        <position position="693"/>
    </location>
</feature>
<proteinExistence type="predicted"/>
<protein>
    <submittedName>
        <fullName evidence="1">Uncharacterized protein</fullName>
    </submittedName>
</protein>
<feature type="non-terminal residue" evidence="1">
    <location>
        <position position="1"/>
    </location>
</feature>
<gene>
    <name evidence="1" type="ORF">EZS28_037858</name>
</gene>
<reference evidence="1 2" key="1">
    <citation type="submission" date="2019-03" db="EMBL/GenBank/DDBJ databases">
        <title>Single cell metagenomics reveals metabolic interactions within the superorganism composed of flagellate Streblomastix strix and complex community of Bacteroidetes bacteria on its surface.</title>
        <authorList>
            <person name="Treitli S.C."/>
            <person name="Kolisko M."/>
            <person name="Husnik F."/>
            <person name="Keeling P."/>
            <person name="Hampl V."/>
        </authorList>
    </citation>
    <scope>NUCLEOTIDE SEQUENCE [LARGE SCALE GENOMIC DNA]</scope>
    <source>
        <strain evidence="1">ST1C</strain>
    </source>
</reference>
<evidence type="ECO:0000313" key="2">
    <source>
        <dbReference type="Proteomes" id="UP000324800"/>
    </source>
</evidence>